<accession>A0A5B7JMV8</accession>
<keyword evidence="3" id="KW-1185">Reference proteome</keyword>
<gene>
    <name evidence="2" type="ORF">E2C01_090999</name>
</gene>
<proteinExistence type="predicted"/>
<dbReference type="AlphaFoldDB" id="A0A5B7JMV8"/>
<evidence type="ECO:0000313" key="2">
    <source>
        <dbReference type="EMBL" id="MPC95773.1"/>
    </source>
</evidence>
<comment type="caution">
    <text evidence="2">The sequence shown here is derived from an EMBL/GenBank/DDBJ whole genome shotgun (WGS) entry which is preliminary data.</text>
</comment>
<organism evidence="2 3">
    <name type="scientific">Portunus trituberculatus</name>
    <name type="common">Swimming crab</name>
    <name type="synonym">Neptunus trituberculatus</name>
    <dbReference type="NCBI Taxonomy" id="210409"/>
    <lineage>
        <taxon>Eukaryota</taxon>
        <taxon>Metazoa</taxon>
        <taxon>Ecdysozoa</taxon>
        <taxon>Arthropoda</taxon>
        <taxon>Crustacea</taxon>
        <taxon>Multicrustacea</taxon>
        <taxon>Malacostraca</taxon>
        <taxon>Eumalacostraca</taxon>
        <taxon>Eucarida</taxon>
        <taxon>Decapoda</taxon>
        <taxon>Pleocyemata</taxon>
        <taxon>Brachyura</taxon>
        <taxon>Eubrachyura</taxon>
        <taxon>Portunoidea</taxon>
        <taxon>Portunidae</taxon>
        <taxon>Portuninae</taxon>
        <taxon>Portunus</taxon>
    </lineage>
</organism>
<feature type="region of interest" description="Disordered" evidence="1">
    <location>
        <begin position="1"/>
        <end position="28"/>
    </location>
</feature>
<dbReference type="Proteomes" id="UP000324222">
    <property type="component" value="Unassembled WGS sequence"/>
</dbReference>
<evidence type="ECO:0000313" key="3">
    <source>
        <dbReference type="Proteomes" id="UP000324222"/>
    </source>
</evidence>
<protein>
    <submittedName>
        <fullName evidence="2">Uncharacterized protein</fullName>
    </submittedName>
</protein>
<dbReference type="EMBL" id="VSRR010103471">
    <property type="protein sequence ID" value="MPC95773.1"/>
    <property type="molecule type" value="Genomic_DNA"/>
</dbReference>
<sequence>MLEGVGRVVPPARDRYRPTTGPYMRGWT</sequence>
<evidence type="ECO:0000256" key="1">
    <source>
        <dbReference type="SAM" id="MobiDB-lite"/>
    </source>
</evidence>
<name>A0A5B7JMV8_PORTR</name>
<reference evidence="2 3" key="1">
    <citation type="submission" date="2019-05" db="EMBL/GenBank/DDBJ databases">
        <title>Another draft genome of Portunus trituberculatus and its Hox gene families provides insights of decapod evolution.</title>
        <authorList>
            <person name="Jeong J.-H."/>
            <person name="Song I."/>
            <person name="Kim S."/>
            <person name="Choi T."/>
            <person name="Kim D."/>
            <person name="Ryu S."/>
            <person name="Kim W."/>
        </authorList>
    </citation>
    <scope>NUCLEOTIDE SEQUENCE [LARGE SCALE GENOMIC DNA]</scope>
    <source>
        <tissue evidence="2">Muscle</tissue>
    </source>
</reference>